<keyword evidence="4" id="KW-0690">Ribosome biogenesis</keyword>
<evidence type="ECO:0000256" key="5">
    <source>
        <dbReference type="ARBA" id="ARBA00022552"/>
    </source>
</evidence>
<organism evidence="10 11">
    <name type="scientific">Elysia chlorotica</name>
    <name type="common">Eastern emerald elysia</name>
    <name type="synonym">Sea slug</name>
    <dbReference type="NCBI Taxonomy" id="188477"/>
    <lineage>
        <taxon>Eukaryota</taxon>
        <taxon>Metazoa</taxon>
        <taxon>Spiralia</taxon>
        <taxon>Lophotrochozoa</taxon>
        <taxon>Mollusca</taxon>
        <taxon>Gastropoda</taxon>
        <taxon>Heterobranchia</taxon>
        <taxon>Euthyneura</taxon>
        <taxon>Panpulmonata</taxon>
        <taxon>Sacoglossa</taxon>
        <taxon>Placobranchoidea</taxon>
        <taxon>Plakobranchidae</taxon>
        <taxon>Elysia</taxon>
    </lineage>
</organism>
<dbReference type="InterPro" id="IPR040309">
    <property type="entry name" value="Naf1"/>
</dbReference>
<keyword evidence="11" id="KW-1185">Reference proteome</keyword>
<dbReference type="InterPro" id="IPR038664">
    <property type="entry name" value="Gar1/Naf1_Cbf5-bd_sf"/>
</dbReference>
<dbReference type="OrthoDB" id="21550at2759"/>
<dbReference type="EMBL" id="RQTK01000024">
    <property type="protein sequence ID" value="RUS90817.1"/>
    <property type="molecule type" value="Genomic_DNA"/>
</dbReference>
<dbReference type="InterPro" id="IPR007504">
    <property type="entry name" value="H/ACA_rnp_Gar1/Naf1"/>
</dbReference>
<dbReference type="GO" id="GO:0043489">
    <property type="term" value="P:RNA stabilization"/>
    <property type="evidence" value="ECO:0007669"/>
    <property type="project" value="UniProtKB-ARBA"/>
</dbReference>
<accession>A0A433UAH4</accession>
<gene>
    <name evidence="10" type="ORF">EGW08_001436</name>
</gene>
<dbReference type="AlphaFoldDB" id="A0A433UAH4"/>
<evidence type="ECO:0000256" key="8">
    <source>
        <dbReference type="ARBA" id="ARBA00023242"/>
    </source>
</evidence>
<feature type="compositionally biased region" description="Polar residues" evidence="9">
    <location>
        <begin position="69"/>
        <end position="87"/>
    </location>
</feature>
<feature type="compositionally biased region" description="Low complexity" evidence="9">
    <location>
        <begin position="594"/>
        <end position="603"/>
    </location>
</feature>
<feature type="region of interest" description="Disordered" evidence="9">
    <location>
        <begin position="247"/>
        <end position="270"/>
    </location>
</feature>
<dbReference type="GO" id="GO:0000493">
    <property type="term" value="P:box H/ACA snoRNP assembly"/>
    <property type="evidence" value="ECO:0007669"/>
    <property type="project" value="InterPro"/>
</dbReference>
<dbReference type="GO" id="GO:0005634">
    <property type="term" value="C:nucleus"/>
    <property type="evidence" value="ECO:0007669"/>
    <property type="project" value="UniProtKB-SubCell"/>
</dbReference>
<dbReference type="GO" id="GO:0006364">
    <property type="term" value="P:rRNA processing"/>
    <property type="evidence" value="ECO:0007669"/>
    <property type="project" value="UniProtKB-KW"/>
</dbReference>
<feature type="region of interest" description="Disordered" evidence="9">
    <location>
        <begin position="69"/>
        <end position="111"/>
    </location>
</feature>
<comment type="similarity">
    <text evidence="2">Belongs to the NAF1 family.</text>
</comment>
<evidence type="ECO:0000256" key="4">
    <source>
        <dbReference type="ARBA" id="ARBA00022517"/>
    </source>
</evidence>
<protein>
    <recommendedName>
        <fullName evidence="3">H/ACA ribonucleoprotein complex non-core subunit NAF1</fullName>
    </recommendedName>
</protein>
<comment type="subcellular location">
    <subcellularLocation>
        <location evidence="1">Nucleus</location>
    </subcellularLocation>
</comment>
<dbReference type="GO" id="GO:0001522">
    <property type="term" value="P:pseudouridine synthesis"/>
    <property type="evidence" value="ECO:0007669"/>
    <property type="project" value="InterPro"/>
</dbReference>
<dbReference type="GO" id="GO:0005732">
    <property type="term" value="C:sno(s)RNA-containing ribonucleoprotein complex"/>
    <property type="evidence" value="ECO:0007669"/>
    <property type="project" value="InterPro"/>
</dbReference>
<proteinExistence type="inferred from homology"/>
<keyword evidence="8" id="KW-0539">Nucleus</keyword>
<comment type="caution">
    <text evidence="10">The sequence shown here is derived from an EMBL/GenBank/DDBJ whole genome shotgun (WGS) entry which is preliminary data.</text>
</comment>
<dbReference type="Proteomes" id="UP000271974">
    <property type="component" value="Unassembled WGS sequence"/>
</dbReference>
<keyword evidence="5" id="KW-0698">rRNA processing</keyword>
<dbReference type="InterPro" id="IPR009000">
    <property type="entry name" value="Transl_B-barrel_sf"/>
</dbReference>
<sequence length="682" mass="75139">MDSNELIEDSNGATHSDCKSRTFNEIISNGETERSHSGNDITIENVEKIDVDDYQNISNMTDTMQVEKSSVFSPTDKSLSPSVNSLKDSARNDLLGNNSMTQEDDAEDSDKISTTLVTVSAAESFTGSDVGGGTESSEAADCVTVPTSLPVVESAKPQEVLQNRELTNLQQNYNSNCLDNLGDKTDINCEKTTEMDLPVVNESPEMDTAKLSDPNLTTIVMKEIEIKQEPLDEDTLRVDMPHRNRPIVVYSDDDNDADDSSSSGSSYVPPIENRLKEFENMNSDEEVENKKTSAKKSFQKSKIRTEGEIFPEELPPLEYLMISPDESVEMEPLGVVSGIVDVLVVVKADNNSPALYDDTILFVEGRKPLGLIFETFGTVEKPFYSVRFNSSADIEEKGIEVGHRVYFAPKADNLTKYVFIAELRKVKCDDASWKNDNEVPTAYRDYSDDEEERKEKRRAKNKDRGISDNAPNKDNPLQRKKKKWQVQDAAQDSDPNKPGLLPGDLMRNPFGAKGQKFNAPATKQWPPPHPKGSDGLRGPSVGGPLSGPPPRPPPYMFHAPPPRTGPPRPSFGQNPRWPPPHNVSHFSGPPPPAAQNHPPANGHSPFSDTAQPSFASFSQHPAGTTPQSIIFIPLPTALSPQHGQIELTFFYSPVRPSTLVSFVSCAVSSSPTKSIWFEACHF</sequence>
<dbReference type="Gene3D" id="2.40.10.230">
    <property type="entry name" value="Probable tRNA pseudouridine synthase domain"/>
    <property type="match status" value="1"/>
</dbReference>
<dbReference type="PANTHER" id="PTHR31633:SF1">
    <property type="entry name" value="H_ACA RIBONUCLEOPROTEIN COMPLEX NON-CORE SUBUNIT NAF1"/>
    <property type="match status" value="1"/>
</dbReference>
<reference evidence="10 11" key="1">
    <citation type="submission" date="2019-01" db="EMBL/GenBank/DDBJ databases">
        <title>A draft genome assembly of the solar-powered sea slug Elysia chlorotica.</title>
        <authorList>
            <person name="Cai H."/>
            <person name="Li Q."/>
            <person name="Fang X."/>
            <person name="Li J."/>
            <person name="Curtis N.E."/>
            <person name="Altenburger A."/>
            <person name="Shibata T."/>
            <person name="Feng M."/>
            <person name="Maeda T."/>
            <person name="Schwartz J.A."/>
            <person name="Shigenobu S."/>
            <person name="Lundholm N."/>
            <person name="Nishiyama T."/>
            <person name="Yang H."/>
            <person name="Hasebe M."/>
            <person name="Li S."/>
            <person name="Pierce S.K."/>
            <person name="Wang J."/>
        </authorList>
    </citation>
    <scope>NUCLEOTIDE SEQUENCE [LARGE SCALE GENOMIC DNA]</scope>
    <source>
        <strain evidence="10">EC2010</strain>
        <tissue evidence="10">Whole organism of an adult</tissue>
    </source>
</reference>
<keyword evidence="7" id="KW-0694">RNA-binding</keyword>
<dbReference type="FunFam" id="2.40.10.230:FF:000002">
    <property type="entry name" value="H/ACA ribonucleoprotein complex non-core subunit NAF1"/>
    <property type="match status" value="1"/>
</dbReference>
<dbReference type="PANTHER" id="PTHR31633">
    <property type="entry name" value="H/ACA RIBONUCLEOPROTEIN COMPLEX NON-CORE SUBUNIT NAF1"/>
    <property type="match status" value="1"/>
</dbReference>
<evidence type="ECO:0000256" key="6">
    <source>
        <dbReference type="ARBA" id="ARBA00022553"/>
    </source>
</evidence>
<evidence type="ECO:0000256" key="3">
    <source>
        <dbReference type="ARBA" id="ARBA00021438"/>
    </source>
</evidence>
<evidence type="ECO:0000313" key="10">
    <source>
        <dbReference type="EMBL" id="RUS90817.1"/>
    </source>
</evidence>
<feature type="compositionally biased region" description="Pro residues" evidence="9">
    <location>
        <begin position="546"/>
        <end position="569"/>
    </location>
</feature>
<feature type="region of interest" description="Disordered" evidence="9">
    <location>
        <begin position="437"/>
        <end position="621"/>
    </location>
</feature>
<evidence type="ECO:0000256" key="9">
    <source>
        <dbReference type="SAM" id="MobiDB-lite"/>
    </source>
</evidence>
<evidence type="ECO:0000256" key="1">
    <source>
        <dbReference type="ARBA" id="ARBA00004123"/>
    </source>
</evidence>
<evidence type="ECO:0000256" key="7">
    <source>
        <dbReference type="ARBA" id="ARBA00022884"/>
    </source>
</evidence>
<feature type="compositionally biased region" description="Polar residues" evidence="9">
    <location>
        <begin position="604"/>
        <end position="621"/>
    </location>
</feature>
<dbReference type="GO" id="GO:0003723">
    <property type="term" value="F:RNA binding"/>
    <property type="evidence" value="ECO:0007669"/>
    <property type="project" value="UniProtKB-KW"/>
</dbReference>
<dbReference type="Pfam" id="PF04410">
    <property type="entry name" value="Gar1"/>
    <property type="match status" value="1"/>
</dbReference>
<evidence type="ECO:0000313" key="11">
    <source>
        <dbReference type="Proteomes" id="UP000271974"/>
    </source>
</evidence>
<keyword evidence="6" id="KW-0597">Phosphoprotein</keyword>
<evidence type="ECO:0000256" key="2">
    <source>
        <dbReference type="ARBA" id="ARBA00009801"/>
    </source>
</evidence>
<dbReference type="STRING" id="188477.A0A433UAH4"/>
<name>A0A433UAH4_ELYCH</name>
<dbReference type="SUPFAM" id="SSF50447">
    <property type="entry name" value="Translation proteins"/>
    <property type="match status" value="1"/>
</dbReference>